<dbReference type="NCBIfam" id="TIGR01640">
    <property type="entry name" value="F_box_assoc_1"/>
    <property type="match status" value="1"/>
</dbReference>
<name>A0ABC9BU02_9POAL</name>
<feature type="domain" description="F-box" evidence="1">
    <location>
        <begin position="3"/>
        <end position="53"/>
    </location>
</feature>
<dbReference type="SUPFAM" id="SSF81383">
    <property type="entry name" value="F-box domain"/>
    <property type="match status" value="1"/>
</dbReference>
<protein>
    <recommendedName>
        <fullName evidence="1">F-box domain-containing protein</fullName>
    </recommendedName>
</protein>
<dbReference type="Pfam" id="PF00646">
    <property type="entry name" value="F-box"/>
    <property type="match status" value="1"/>
</dbReference>
<dbReference type="InterPro" id="IPR001810">
    <property type="entry name" value="F-box_dom"/>
</dbReference>
<dbReference type="InterPro" id="IPR036047">
    <property type="entry name" value="F-box-like_dom_sf"/>
</dbReference>
<keyword evidence="3" id="KW-1185">Reference proteome</keyword>
<organism evidence="2 3">
    <name type="scientific">Urochloa decumbens</name>
    <dbReference type="NCBI Taxonomy" id="240449"/>
    <lineage>
        <taxon>Eukaryota</taxon>
        <taxon>Viridiplantae</taxon>
        <taxon>Streptophyta</taxon>
        <taxon>Embryophyta</taxon>
        <taxon>Tracheophyta</taxon>
        <taxon>Spermatophyta</taxon>
        <taxon>Magnoliopsida</taxon>
        <taxon>Liliopsida</taxon>
        <taxon>Poales</taxon>
        <taxon>Poaceae</taxon>
        <taxon>PACMAD clade</taxon>
        <taxon>Panicoideae</taxon>
        <taxon>Panicodae</taxon>
        <taxon>Paniceae</taxon>
        <taxon>Melinidinae</taxon>
        <taxon>Urochloa</taxon>
    </lineage>
</organism>
<accession>A0ABC9BU02</accession>
<gene>
    <name evidence="2" type="ORF">URODEC1_LOCUS67515</name>
</gene>
<evidence type="ECO:0000313" key="2">
    <source>
        <dbReference type="EMBL" id="CAL5005525.1"/>
    </source>
</evidence>
<dbReference type="Pfam" id="PF08268">
    <property type="entry name" value="FBA_3"/>
    <property type="match status" value="1"/>
</dbReference>
<dbReference type="InterPro" id="IPR017451">
    <property type="entry name" value="F-box-assoc_interact_dom"/>
</dbReference>
<dbReference type="PANTHER" id="PTHR31111">
    <property type="entry name" value="BNAA05G37150D PROTEIN-RELATED"/>
    <property type="match status" value="1"/>
</dbReference>
<dbReference type="EMBL" id="OZ075137">
    <property type="protein sequence ID" value="CAL5005525.1"/>
    <property type="molecule type" value="Genomic_DNA"/>
</dbReference>
<dbReference type="InterPro" id="IPR013187">
    <property type="entry name" value="F-box-assoc_dom_typ3"/>
</dbReference>
<proteinExistence type="predicted"/>
<evidence type="ECO:0000259" key="1">
    <source>
        <dbReference type="PROSITE" id="PS50181"/>
    </source>
</evidence>
<reference evidence="2" key="1">
    <citation type="submission" date="2024-10" db="EMBL/GenBank/DDBJ databases">
        <authorList>
            <person name="Ryan C."/>
        </authorList>
    </citation>
    <scope>NUCLEOTIDE SEQUENCE [LARGE SCALE GENOMIC DNA]</scope>
</reference>
<sequence length="369" mass="41390">MADDEVFNLPTDALVEILLRLPTSVRRRFRLVCKLWRDVIDERTPERQVRTKIFTFISHGRSSRATVFDDKDRHRRHEWTYNWSTYGGAVHMVGTCNGLICLHNAGEGVRSPIRVANPVTGEAVALPRLSATMWNPLGHLEIYGFGYHPVTGQYKVVHVPNRLARRRDMGHLLTLGESASWREVVSPALADGYNPFCGIVGVDGSVCWFTLRADRVVALDLEDEHVTSFLGPPGVRIVLTTGEASWKVTNVHARLGVAVPLYEATAMKVEVCVLNGGGRDPPRWSRWYCLCGSRIILTPNLTHGEYVVSRSWDWDRLYRCKVDGGGGDGRAAPLELSEGAEVIMRGETKRCLRTFAYVETREPVPRLGQ</sequence>
<dbReference type="PROSITE" id="PS50181">
    <property type="entry name" value="FBOX"/>
    <property type="match status" value="1"/>
</dbReference>
<dbReference type="Gene3D" id="1.20.1280.50">
    <property type="match status" value="1"/>
</dbReference>
<dbReference type="SMART" id="SM00256">
    <property type="entry name" value="FBOX"/>
    <property type="match status" value="1"/>
</dbReference>
<dbReference type="Proteomes" id="UP001497457">
    <property type="component" value="Chromosome 27b"/>
</dbReference>
<evidence type="ECO:0000313" key="3">
    <source>
        <dbReference type="Proteomes" id="UP001497457"/>
    </source>
</evidence>
<dbReference type="PANTHER" id="PTHR31111:SF133">
    <property type="entry name" value="OS07G0196600 PROTEIN"/>
    <property type="match status" value="1"/>
</dbReference>
<dbReference type="AlphaFoldDB" id="A0ABC9BU02"/>